<accession>A0A9J2PD65</accession>
<dbReference type="GO" id="GO:0007009">
    <property type="term" value="P:plasma membrane organization"/>
    <property type="evidence" value="ECO:0007669"/>
    <property type="project" value="TreeGrafter"/>
</dbReference>
<keyword evidence="3 6" id="KW-1133">Transmembrane helix</keyword>
<organism evidence="8 9">
    <name type="scientific">Ascaris lumbricoides</name>
    <name type="common">Giant roundworm</name>
    <dbReference type="NCBI Taxonomy" id="6252"/>
    <lineage>
        <taxon>Eukaryota</taxon>
        <taxon>Metazoa</taxon>
        <taxon>Ecdysozoa</taxon>
        <taxon>Nematoda</taxon>
        <taxon>Chromadorea</taxon>
        <taxon>Rhabditida</taxon>
        <taxon>Spirurina</taxon>
        <taxon>Ascaridomorpha</taxon>
        <taxon>Ascaridoidea</taxon>
        <taxon>Ascarididae</taxon>
        <taxon>Ascaris</taxon>
    </lineage>
</organism>
<evidence type="ECO:0000256" key="2">
    <source>
        <dbReference type="ARBA" id="ARBA00022692"/>
    </source>
</evidence>
<dbReference type="PROSITE" id="PS50922">
    <property type="entry name" value="TLC"/>
    <property type="match status" value="1"/>
</dbReference>
<name>A0A9J2PD65_ASCLU</name>
<evidence type="ECO:0000256" key="3">
    <source>
        <dbReference type="ARBA" id="ARBA00022989"/>
    </source>
</evidence>
<evidence type="ECO:0000313" key="8">
    <source>
        <dbReference type="Proteomes" id="UP000036681"/>
    </source>
</evidence>
<evidence type="ECO:0000256" key="6">
    <source>
        <dbReference type="SAM" id="Phobius"/>
    </source>
</evidence>
<dbReference type="PANTHER" id="PTHR13439:SF70">
    <property type="entry name" value="TLC DOMAIN-CONTAINING PROTEIN-RELATED"/>
    <property type="match status" value="1"/>
</dbReference>
<dbReference type="GO" id="GO:0097035">
    <property type="term" value="P:regulation of membrane lipid distribution"/>
    <property type="evidence" value="ECO:0007669"/>
    <property type="project" value="TreeGrafter"/>
</dbReference>
<feature type="transmembrane region" description="Helical" evidence="6">
    <location>
        <begin position="79"/>
        <end position="102"/>
    </location>
</feature>
<dbReference type="AlphaFoldDB" id="A0A9J2PD65"/>
<keyword evidence="8" id="KW-1185">Reference proteome</keyword>
<dbReference type="GO" id="GO:0005886">
    <property type="term" value="C:plasma membrane"/>
    <property type="evidence" value="ECO:0007669"/>
    <property type="project" value="TreeGrafter"/>
</dbReference>
<dbReference type="SMART" id="SM00724">
    <property type="entry name" value="TLC"/>
    <property type="match status" value="1"/>
</dbReference>
<dbReference type="GO" id="GO:0055091">
    <property type="term" value="P:phospholipid homeostasis"/>
    <property type="evidence" value="ECO:0007669"/>
    <property type="project" value="TreeGrafter"/>
</dbReference>
<feature type="transmembrane region" description="Helical" evidence="6">
    <location>
        <begin position="152"/>
        <end position="174"/>
    </location>
</feature>
<protein>
    <submittedName>
        <fullName evidence="9">TLC domain-containing protein</fullName>
    </submittedName>
</protein>
<feature type="transmembrane region" description="Helical" evidence="6">
    <location>
        <begin position="305"/>
        <end position="332"/>
    </location>
</feature>
<dbReference type="InterPro" id="IPR050846">
    <property type="entry name" value="TLCD"/>
</dbReference>
<feature type="transmembrane region" description="Helical" evidence="6">
    <location>
        <begin position="274"/>
        <end position="299"/>
    </location>
</feature>
<dbReference type="Proteomes" id="UP000036681">
    <property type="component" value="Unplaced"/>
</dbReference>
<evidence type="ECO:0000256" key="4">
    <source>
        <dbReference type="ARBA" id="ARBA00023136"/>
    </source>
</evidence>
<feature type="domain" description="TLC" evidence="7">
    <location>
        <begin position="143"/>
        <end position="320"/>
    </location>
</feature>
<sequence>LFRKFQRLILFVTGSTYFFDITTPSLQFRQPSEPLSNMQTTRRYRAVASKAFALIEPNSEQTMMNITEWSPAQWKKFGIGFFQVLLSFASFRLMQFAVRWYLFGRCTFRTFSYFGWRQDAVVNDREGATNIRSSQSLLVVPPNKKWRISNEAVSLIHSVVSGSWALYACLVYPQLLEDMVYYNNTFSHYLILLSTGYLLHDLIDLLINERSLRIMELLFHHVIVLIAFATTLATGYFLGVVVCGLLMELNSIFLHSRSLLNLYGVPKTSTAFRIIALLNIITFMLCRMVVSACLIYWQITTAWSMFWGYTLVTFVVIMSLAITNTVLCYRVLAADGLLGARRARRAPAVKVEESSVAVNASNTPNAQLVQPDNSVA</sequence>
<keyword evidence="4 5" id="KW-0472">Membrane</keyword>
<reference evidence="9" key="1">
    <citation type="submission" date="2023-03" db="UniProtKB">
        <authorList>
            <consortium name="WormBaseParasite"/>
        </authorList>
    </citation>
    <scope>IDENTIFICATION</scope>
</reference>
<dbReference type="GO" id="GO:0071709">
    <property type="term" value="P:membrane assembly"/>
    <property type="evidence" value="ECO:0007669"/>
    <property type="project" value="TreeGrafter"/>
</dbReference>
<dbReference type="Pfam" id="PF03798">
    <property type="entry name" value="TRAM_LAG1_CLN8"/>
    <property type="match status" value="1"/>
</dbReference>
<proteinExistence type="predicted"/>
<evidence type="ECO:0000313" key="9">
    <source>
        <dbReference type="WBParaSite" id="ALUE_0000763601-mRNA-1"/>
    </source>
</evidence>
<dbReference type="WBParaSite" id="ALUE_0000763601-mRNA-1">
    <property type="protein sequence ID" value="ALUE_0000763601-mRNA-1"/>
    <property type="gene ID" value="ALUE_0000763601"/>
</dbReference>
<dbReference type="InterPro" id="IPR006634">
    <property type="entry name" value="TLC-dom"/>
</dbReference>
<comment type="subcellular location">
    <subcellularLocation>
        <location evidence="1">Membrane</location>
        <topology evidence="1">Multi-pass membrane protein</topology>
    </subcellularLocation>
</comment>
<evidence type="ECO:0000259" key="7">
    <source>
        <dbReference type="PROSITE" id="PS50922"/>
    </source>
</evidence>
<dbReference type="PANTHER" id="PTHR13439">
    <property type="entry name" value="CT120 PROTEIN"/>
    <property type="match status" value="1"/>
</dbReference>
<evidence type="ECO:0000256" key="5">
    <source>
        <dbReference type="PROSITE-ProRule" id="PRU00205"/>
    </source>
</evidence>
<keyword evidence="2 5" id="KW-0812">Transmembrane</keyword>
<evidence type="ECO:0000256" key="1">
    <source>
        <dbReference type="ARBA" id="ARBA00004141"/>
    </source>
</evidence>